<keyword evidence="9 12" id="KW-0472">Membrane</keyword>
<feature type="compositionally biased region" description="Polar residues" evidence="13">
    <location>
        <begin position="599"/>
        <end position="623"/>
    </location>
</feature>
<feature type="transmembrane region" description="Helical" evidence="12">
    <location>
        <begin position="246"/>
        <end position="267"/>
    </location>
</feature>
<keyword evidence="7 12" id="KW-1133">Transmembrane helix</keyword>
<dbReference type="Pfam" id="PF11700">
    <property type="entry name" value="ATG22"/>
    <property type="match status" value="1"/>
</dbReference>
<dbReference type="InterPro" id="IPR024671">
    <property type="entry name" value="Atg22-like"/>
</dbReference>
<dbReference type="InterPro" id="IPR050495">
    <property type="entry name" value="ATG22/LtaA_families"/>
</dbReference>
<feature type="transmembrane region" description="Helical" evidence="12">
    <location>
        <begin position="385"/>
        <end position="405"/>
    </location>
</feature>
<proteinExistence type="inferred from homology"/>
<dbReference type="EMBL" id="ML994336">
    <property type="protein sequence ID" value="KAF2196719.1"/>
    <property type="molecule type" value="Genomic_DNA"/>
</dbReference>
<feature type="transmembrane region" description="Helical" evidence="12">
    <location>
        <begin position="32"/>
        <end position="53"/>
    </location>
</feature>
<comment type="subcellular location">
    <subcellularLocation>
        <location evidence="1 12">Vacuole membrane</location>
        <topology evidence="1 12">Multi-pass membrane protein</topology>
    </subcellularLocation>
</comment>
<dbReference type="GO" id="GO:0006914">
    <property type="term" value="P:autophagy"/>
    <property type="evidence" value="ECO:0007669"/>
    <property type="project" value="UniProtKB-KW"/>
</dbReference>
<keyword evidence="15" id="KW-1185">Reference proteome</keyword>
<keyword evidence="3 12" id="KW-0813">Transport</keyword>
<keyword evidence="6 12" id="KW-0029">Amino-acid transport</keyword>
<evidence type="ECO:0000256" key="4">
    <source>
        <dbReference type="ARBA" id="ARBA00022554"/>
    </source>
</evidence>
<evidence type="ECO:0000256" key="11">
    <source>
        <dbReference type="ARBA" id="ARBA00024801"/>
    </source>
</evidence>
<dbReference type="GO" id="GO:0005774">
    <property type="term" value="C:vacuolar membrane"/>
    <property type="evidence" value="ECO:0007669"/>
    <property type="project" value="UniProtKB-SubCell"/>
</dbReference>
<evidence type="ECO:0000256" key="3">
    <source>
        <dbReference type="ARBA" id="ARBA00022448"/>
    </source>
</evidence>
<feature type="transmembrane region" description="Helical" evidence="12">
    <location>
        <begin position="517"/>
        <end position="540"/>
    </location>
</feature>
<comment type="caution">
    <text evidence="14">The sequence shown here is derived from an EMBL/GenBank/DDBJ whole genome shotgun (WGS) entry which is preliminary data.</text>
</comment>
<dbReference type="Gene3D" id="1.20.1250.20">
    <property type="entry name" value="MFS general substrate transporter like domains"/>
    <property type="match status" value="1"/>
</dbReference>
<evidence type="ECO:0000256" key="8">
    <source>
        <dbReference type="ARBA" id="ARBA00023006"/>
    </source>
</evidence>
<dbReference type="Proteomes" id="UP000799536">
    <property type="component" value="Unassembled WGS sequence"/>
</dbReference>
<name>A0A9P4ML60_9PLEO</name>
<dbReference type="PANTHER" id="PTHR23519:SF3">
    <property type="entry name" value="AUTOPHAGY-RELATED PROTEIN 22-2"/>
    <property type="match status" value="1"/>
</dbReference>
<evidence type="ECO:0000256" key="1">
    <source>
        <dbReference type="ARBA" id="ARBA00004128"/>
    </source>
</evidence>
<organism evidence="14 15">
    <name type="scientific">Delitschia confertaspora ATCC 74209</name>
    <dbReference type="NCBI Taxonomy" id="1513339"/>
    <lineage>
        <taxon>Eukaryota</taxon>
        <taxon>Fungi</taxon>
        <taxon>Dikarya</taxon>
        <taxon>Ascomycota</taxon>
        <taxon>Pezizomycotina</taxon>
        <taxon>Dothideomycetes</taxon>
        <taxon>Pleosporomycetidae</taxon>
        <taxon>Pleosporales</taxon>
        <taxon>Delitschiaceae</taxon>
        <taxon>Delitschia</taxon>
    </lineage>
</organism>
<comment type="function">
    <text evidence="11 12">Vacuolar effluxer which mediate the efflux of amino acids resulting from autophagic degradation. The release of autophagic amino acids allows the maintenance of protein synthesis and viability during nitrogen starvation.</text>
</comment>
<dbReference type="AlphaFoldDB" id="A0A9P4ML60"/>
<evidence type="ECO:0000256" key="7">
    <source>
        <dbReference type="ARBA" id="ARBA00022989"/>
    </source>
</evidence>
<dbReference type="OrthoDB" id="192733at2759"/>
<feature type="transmembrane region" description="Helical" evidence="12">
    <location>
        <begin position="454"/>
        <end position="476"/>
    </location>
</feature>
<evidence type="ECO:0000256" key="2">
    <source>
        <dbReference type="ARBA" id="ARBA00006978"/>
    </source>
</evidence>
<evidence type="ECO:0000256" key="9">
    <source>
        <dbReference type="ARBA" id="ARBA00023136"/>
    </source>
</evidence>
<reference evidence="14" key="1">
    <citation type="journal article" date="2020" name="Stud. Mycol.">
        <title>101 Dothideomycetes genomes: a test case for predicting lifestyles and emergence of pathogens.</title>
        <authorList>
            <person name="Haridas S."/>
            <person name="Albert R."/>
            <person name="Binder M."/>
            <person name="Bloem J."/>
            <person name="Labutti K."/>
            <person name="Salamov A."/>
            <person name="Andreopoulos B."/>
            <person name="Baker S."/>
            <person name="Barry K."/>
            <person name="Bills G."/>
            <person name="Bluhm B."/>
            <person name="Cannon C."/>
            <person name="Castanera R."/>
            <person name="Culley D."/>
            <person name="Daum C."/>
            <person name="Ezra D."/>
            <person name="Gonzalez J."/>
            <person name="Henrissat B."/>
            <person name="Kuo A."/>
            <person name="Liang C."/>
            <person name="Lipzen A."/>
            <person name="Lutzoni F."/>
            <person name="Magnuson J."/>
            <person name="Mondo S."/>
            <person name="Nolan M."/>
            <person name="Ohm R."/>
            <person name="Pangilinan J."/>
            <person name="Park H.-J."/>
            <person name="Ramirez L."/>
            <person name="Alfaro M."/>
            <person name="Sun H."/>
            <person name="Tritt A."/>
            <person name="Yoshinaga Y."/>
            <person name="Zwiers L.-H."/>
            <person name="Turgeon B."/>
            <person name="Goodwin S."/>
            <person name="Spatafora J."/>
            <person name="Crous P."/>
            <person name="Grigoriev I."/>
        </authorList>
    </citation>
    <scope>NUCLEOTIDE SEQUENCE</scope>
    <source>
        <strain evidence="14">ATCC 74209</strain>
    </source>
</reference>
<feature type="transmembrane region" description="Helical" evidence="12">
    <location>
        <begin position="283"/>
        <end position="302"/>
    </location>
</feature>
<gene>
    <name evidence="14" type="ORF">GQ43DRAFT_426011</name>
</gene>
<feature type="transmembrane region" description="Helical" evidence="12">
    <location>
        <begin position="160"/>
        <end position="183"/>
    </location>
</feature>
<dbReference type="PANTHER" id="PTHR23519">
    <property type="entry name" value="AUTOPHAGY-RELATED PROTEIN 22"/>
    <property type="match status" value="1"/>
</dbReference>
<dbReference type="InterPro" id="IPR036259">
    <property type="entry name" value="MFS_trans_sf"/>
</dbReference>
<dbReference type="InterPro" id="IPR044738">
    <property type="entry name" value="Atg22"/>
</dbReference>
<keyword evidence="5 12" id="KW-0812">Transmembrane</keyword>
<keyword evidence="8 12" id="KW-0072">Autophagy</keyword>
<evidence type="ECO:0000313" key="14">
    <source>
        <dbReference type="EMBL" id="KAF2196719.1"/>
    </source>
</evidence>
<feature type="compositionally biased region" description="Basic and acidic residues" evidence="13">
    <location>
        <begin position="627"/>
        <end position="642"/>
    </location>
</feature>
<dbReference type="SUPFAM" id="SSF103473">
    <property type="entry name" value="MFS general substrate transporter"/>
    <property type="match status" value="1"/>
</dbReference>
<sequence length="642" mass="69160">MSFEEVDLPSHRVKKYENEDISTTSPRELLGWYSYAVAAEVFAVVGVGAFLPLTLEQLARESGVLWEDKSTPCNVPSGASGNGNGSEQCVVRPFGIEVTTTSFAMYTSSAAVLVQAVTLVCFSSFADFGPYRKKLLLSFAYTGALACSFFLFVTPSIYVLGAVLVVISVTCLGSSFTLLNAFLPVLVSNSSHQGSNGPSLETDEDVELEPLHVGEDRNSAEGRTIDSGKLKRDLELSGKISSKGVGIGYAAAVFVELLSVGFLALLSKTTGISKSHPTLDKRLILLGVGIWWAGFTVPTALYLRPRPGPPLPLSSSSKPGKAQSIGFYVAFSLRSFWSTLKRATGLKQVVLFLISWFLLSDAIATISGTAVLFAKTELHMRTIPIALLSITSISSGILGSVAWPWLSRRYGLSQKQVILYCIALMEIIPLYGLLPYIPSIHHLGFLGLQKPWEIYPIGVLHGFVMGGLSSYCRSFFGHLIPPGSETAFFALYAVTDKGSSAVGPAVVASIVDKTGGIRAAFIFLSCLVVLPGVVVWFVDVEKGRADALRMVDDRIGVDGGSEAGGYEPVSGQEVGFERQVDRIETNLSPTREGGWGDNDTLSPYRQGSWSGSVTRSGESSRSRSPYRRKEEVGEGLEKWPSF</sequence>
<dbReference type="GO" id="GO:0032974">
    <property type="term" value="P:amino acid transmembrane export from vacuole"/>
    <property type="evidence" value="ECO:0007669"/>
    <property type="project" value="InterPro"/>
</dbReference>
<protein>
    <recommendedName>
        <fullName evidence="12">Autophagy-related protein</fullName>
    </recommendedName>
</protein>
<comment type="similarity">
    <text evidence="2 12">Belongs to the ATG22 family.</text>
</comment>
<feature type="transmembrane region" description="Helical" evidence="12">
    <location>
        <begin position="135"/>
        <end position="153"/>
    </location>
</feature>
<evidence type="ECO:0000256" key="6">
    <source>
        <dbReference type="ARBA" id="ARBA00022970"/>
    </source>
</evidence>
<evidence type="ECO:0000256" key="13">
    <source>
        <dbReference type="SAM" id="MobiDB-lite"/>
    </source>
</evidence>
<feature type="transmembrane region" description="Helical" evidence="12">
    <location>
        <begin position="110"/>
        <end position="129"/>
    </location>
</feature>
<feature type="transmembrane region" description="Helical" evidence="12">
    <location>
        <begin position="349"/>
        <end position="373"/>
    </location>
</feature>
<keyword evidence="4 12" id="KW-0926">Vacuole</keyword>
<evidence type="ECO:0000313" key="15">
    <source>
        <dbReference type="Proteomes" id="UP000799536"/>
    </source>
</evidence>
<accession>A0A9P4ML60</accession>
<dbReference type="CDD" id="cd17483">
    <property type="entry name" value="MFS_Atg22_like"/>
    <property type="match status" value="1"/>
</dbReference>
<feature type="transmembrane region" description="Helical" evidence="12">
    <location>
        <begin position="322"/>
        <end position="337"/>
    </location>
</feature>
<feature type="transmembrane region" description="Helical" evidence="12">
    <location>
        <begin position="488"/>
        <end position="511"/>
    </location>
</feature>
<keyword evidence="10" id="KW-0325">Glycoprotein</keyword>
<feature type="region of interest" description="Disordered" evidence="13">
    <location>
        <begin position="587"/>
        <end position="642"/>
    </location>
</feature>
<evidence type="ECO:0000256" key="5">
    <source>
        <dbReference type="ARBA" id="ARBA00022692"/>
    </source>
</evidence>
<evidence type="ECO:0000256" key="10">
    <source>
        <dbReference type="ARBA" id="ARBA00023180"/>
    </source>
</evidence>
<feature type="transmembrane region" description="Helical" evidence="12">
    <location>
        <begin position="417"/>
        <end position="434"/>
    </location>
</feature>
<evidence type="ECO:0000256" key="12">
    <source>
        <dbReference type="RuleBase" id="RU363073"/>
    </source>
</evidence>